<evidence type="ECO:0000256" key="1">
    <source>
        <dbReference type="SAM" id="Phobius"/>
    </source>
</evidence>
<comment type="caution">
    <text evidence="2">The sequence shown here is derived from an EMBL/GenBank/DDBJ whole genome shotgun (WGS) entry which is preliminary data.</text>
</comment>
<feature type="transmembrane region" description="Helical" evidence="1">
    <location>
        <begin position="71"/>
        <end position="92"/>
    </location>
</feature>
<keyword evidence="1" id="KW-0472">Membrane</keyword>
<sequence length="139" mass="15142">MKKSEKAMGVLIGFIYVVLAGGWIASGIHYKSFALMLMQTSKIGIVYYVLPPVAIVFLAGSSLCELAKNRSIALNAIMGIILSLAIFGAGMYSYSRLEYGTRDYVLYTASAYLIISAVTISVSFILMMLNSAKKKMKTN</sequence>
<organism evidence="2 3">
    <name type="scientific">Blautia stercoris</name>
    <dbReference type="NCBI Taxonomy" id="871664"/>
    <lineage>
        <taxon>Bacteria</taxon>
        <taxon>Bacillati</taxon>
        <taxon>Bacillota</taxon>
        <taxon>Clostridia</taxon>
        <taxon>Lachnospirales</taxon>
        <taxon>Lachnospiraceae</taxon>
        <taxon>Blautia</taxon>
    </lineage>
</organism>
<feature type="transmembrane region" description="Helical" evidence="1">
    <location>
        <begin position="7"/>
        <end position="25"/>
    </location>
</feature>
<dbReference type="Proteomes" id="UP000661649">
    <property type="component" value="Unassembled WGS sequence"/>
</dbReference>
<feature type="transmembrane region" description="Helical" evidence="1">
    <location>
        <begin position="104"/>
        <end position="129"/>
    </location>
</feature>
<keyword evidence="3" id="KW-1185">Reference proteome</keyword>
<reference evidence="2 3" key="1">
    <citation type="submission" date="2020-08" db="EMBL/GenBank/DDBJ databases">
        <title>Genome public.</title>
        <authorList>
            <person name="Liu C."/>
            <person name="Sun Q."/>
        </authorList>
    </citation>
    <scope>NUCLEOTIDE SEQUENCE [LARGE SCALE GENOMIC DNA]</scope>
    <source>
        <strain evidence="2 3">3_YM_SP_D4_24.mj</strain>
    </source>
</reference>
<proteinExistence type="predicted"/>
<gene>
    <name evidence="2" type="ORF">H8712_10565</name>
</gene>
<keyword evidence="1" id="KW-1133">Transmembrane helix</keyword>
<evidence type="ECO:0000313" key="3">
    <source>
        <dbReference type="Proteomes" id="UP000661649"/>
    </source>
</evidence>
<accession>A0ABR7PC91</accession>
<dbReference type="EMBL" id="JACRTP010000004">
    <property type="protein sequence ID" value="MBC8629045.1"/>
    <property type="molecule type" value="Genomic_DNA"/>
</dbReference>
<keyword evidence="1" id="KW-0812">Transmembrane</keyword>
<evidence type="ECO:0000313" key="2">
    <source>
        <dbReference type="EMBL" id="MBC8629045.1"/>
    </source>
</evidence>
<dbReference type="RefSeq" id="WP_118701225.1">
    <property type="nucleotide sequence ID" value="NZ_JACRTP010000004.1"/>
</dbReference>
<feature type="transmembrane region" description="Helical" evidence="1">
    <location>
        <begin position="45"/>
        <end position="64"/>
    </location>
</feature>
<name>A0ABR7PC91_9FIRM</name>
<protein>
    <submittedName>
        <fullName evidence="2">Uncharacterized protein</fullName>
    </submittedName>
</protein>